<dbReference type="SUPFAM" id="SSF55681">
    <property type="entry name" value="Class II aaRS and biotin synthetases"/>
    <property type="match status" value="1"/>
</dbReference>
<keyword evidence="5 10" id="KW-0547">Nucleotide-binding</keyword>
<evidence type="ECO:0000256" key="3">
    <source>
        <dbReference type="ARBA" id="ARBA00022490"/>
    </source>
</evidence>
<evidence type="ECO:0000256" key="5">
    <source>
        <dbReference type="ARBA" id="ARBA00022741"/>
    </source>
</evidence>
<comment type="subunit">
    <text evidence="2 10">Homodimer.</text>
</comment>
<dbReference type="SUPFAM" id="SSF52954">
    <property type="entry name" value="Class II aaRS ABD-related"/>
    <property type="match status" value="1"/>
</dbReference>
<evidence type="ECO:0000256" key="4">
    <source>
        <dbReference type="ARBA" id="ARBA00022598"/>
    </source>
</evidence>
<dbReference type="GO" id="GO:0004821">
    <property type="term" value="F:histidine-tRNA ligase activity"/>
    <property type="evidence" value="ECO:0007669"/>
    <property type="project" value="UniProtKB-EC"/>
</dbReference>
<reference evidence="13" key="1">
    <citation type="journal article" date="2019" name="Int. J. Syst. Evol. Microbiol.">
        <title>The Global Catalogue of Microorganisms (GCM) 10K type strain sequencing project: providing services to taxonomists for standard genome sequencing and annotation.</title>
        <authorList>
            <consortium name="The Broad Institute Genomics Platform"/>
            <consortium name="The Broad Institute Genome Sequencing Center for Infectious Disease"/>
            <person name="Wu L."/>
            <person name="Ma J."/>
        </authorList>
    </citation>
    <scope>NUCLEOTIDE SEQUENCE [LARGE SCALE GENOMIC DNA]</scope>
    <source>
        <strain evidence="13">KCTC 42424</strain>
    </source>
</reference>
<dbReference type="Pfam" id="PF13393">
    <property type="entry name" value="tRNA-synt_His"/>
    <property type="match status" value="1"/>
</dbReference>
<comment type="subcellular location">
    <subcellularLocation>
        <location evidence="10">Cytoplasm</location>
    </subcellularLocation>
</comment>
<comment type="catalytic activity">
    <reaction evidence="9 10">
        <text>tRNA(His) + L-histidine + ATP = L-histidyl-tRNA(His) + AMP + diphosphate + H(+)</text>
        <dbReference type="Rhea" id="RHEA:17313"/>
        <dbReference type="Rhea" id="RHEA-COMP:9665"/>
        <dbReference type="Rhea" id="RHEA-COMP:9689"/>
        <dbReference type="ChEBI" id="CHEBI:15378"/>
        <dbReference type="ChEBI" id="CHEBI:30616"/>
        <dbReference type="ChEBI" id="CHEBI:33019"/>
        <dbReference type="ChEBI" id="CHEBI:57595"/>
        <dbReference type="ChEBI" id="CHEBI:78442"/>
        <dbReference type="ChEBI" id="CHEBI:78527"/>
        <dbReference type="ChEBI" id="CHEBI:456215"/>
        <dbReference type="EC" id="6.1.1.21"/>
    </reaction>
</comment>
<protein>
    <recommendedName>
        <fullName evidence="10">Histidine--tRNA ligase</fullName>
        <ecNumber evidence="10">6.1.1.21</ecNumber>
    </recommendedName>
    <alternativeName>
        <fullName evidence="10">Histidyl-tRNA synthetase</fullName>
        <shortName evidence="10">HisRS</shortName>
    </alternativeName>
</protein>
<dbReference type="PIRSF" id="PIRSF001549">
    <property type="entry name" value="His-tRNA_synth"/>
    <property type="match status" value="1"/>
</dbReference>
<evidence type="ECO:0000256" key="8">
    <source>
        <dbReference type="ARBA" id="ARBA00023146"/>
    </source>
</evidence>
<dbReference type="InterPro" id="IPR004154">
    <property type="entry name" value="Anticodon-bd"/>
</dbReference>
<dbReference type="InterPro" id="IPR045864">
    <property type="entry name" value="aa-tRNA-synth_II/BPL/LPL"/>
</dbReference>
<comment type="caution">
    <text evidence="12">The sequence shown here is derived from an EMBL/GenBank/DDBJ whole genome shotgun (WGS) entry which is preliminary data.</text>
</comment>
<gene>
    <name evidence="10 12" type="primary">hisS</name>
    <name evidence="12" type="ORF">ACFOMG_02285</name>
</gene>
<dbReference type="InterPro" id="IPR033656">
    <property type="entry name" value="HisRS_anticodon"/>
</dbReference>
<keyword evidence="3 10" id="KW-0963">Cytoplasm</keyword>
<dbReference type="EMBL" id="JBHRYB010000001">
    <property type="protein sequence ID" value="MFC3678941.1"/>
    <property type="molecule type" value="Genomic_DNA"/>
</dbReference>
<dbReference type="PANTHER" id="PTHR43707">
    <property type="entry name" value="HISTIDYL-TRNA SYNTHETASE"/>
    <property type="match status" value="1"/>
</dbReference>
<evidence type="ECO:0000313" key="12">
    <source>
        <dbReference type="EMBL" id="MFC3678941.1"/>
    </source>
</evidence>
<evidence type="ECO:0000313" key="13">
    <source>
        <dbReference type="Proteomes" id="UP001595722"/>
    </source>
</evidence>
<dbReference type="Proteomes" id="UP001595722">
    <property type="component" value="Unassembled WGS sequence"/>
</dbReference>
<proteinExistence type="inferred from homology"/>
<keyword evidence="8 10" id="KW-0030">Aminoacyl-tRNA synthetase</keyword>
<evidence type="ECO:0000256" key="1">
    <source>
        <dbReference type="ARBA" id="ARBA00008226"/>
    </source>
</evidence>
<keyword evidence="13" id="KW-1185">Reference proteome</keyword>
<dbReference type="InterPro" id="IPR004516">
    <property type="entry name" value="HisRS/HisZ"/>
</dbReference>
<dbReference type="CDD" id="cd00859">
    <property type="entry name" value="HisRS_anticodon"/>
    <property type="match status" value="1"/>
</dbReference>
<dbReference type="InterPro" id="IPR041715">
    <property type="entry name" value="HisRS-like_core"/>
</dbReference>
<dbReference type="InterPro" id="IPR036621">
    <property type="entry name" value="Anticodon-bd_dom_sf"/>
</dbReference>
<accession>A0ABV7VN32</accession>
<dbReference type="NCBIfam" id="TIGR00442">
    <property type="entry name" value="hisS"/>
    <property type="match status" value="1"/>
</dbReference>
<dbReference type="HAMAP" id="MF_00127">
    <property type="entry name" value="His_tRNA_synth"/>
    <property type="match status" value="1"/>
</dbReference>
<dbReference type="InterPro" id="IPR015807">
    <property type="entry name" value="His-tRNA-ligase"/>
</dbReference>
<dbReference type="PANTHER" id="PTHR43707:SF1">
    <property type="entry name" value="HISTIDINE--TRNA LIGASE, MITOCHONDRIAL-RELATED"/>
    <property type="match status" value="1"/>
</dbReference>
<dbReference type="PROSITE" id="PS50862">
    <property type="entry name" value="AA_TRNA_LIGASE_II"/>
    <property type="match status" value="1"/>
</dbReference>
<comment type="similarity">
    <text evidence="1 10">Belongs to the class-II aminoacyl-tRNA synthetase family.</text>
</comment>
<name>A0ABV7VN32_9GAMM</name>
<dbReference type="Pfam" id="PF03129">
    <property type="entry name" value="HGTP_anticodon"/>
    <property type="match status" value="1"/>
</dbReference>
<evidence type="ECO:0000256" key="7">
    <source>
        <dbReference type="ARBA" id="ARBA00022917"/>
    </source>
</evidence>
<evidence type="ECO:0000259" key="11">
    <source>
        <dbReference type="PROSITE" id="PS50862"/>
    </source>
</evidence>
<organism evidence="12 13">
    <name type="scientific">Bacterioplanoides pacificum</name>
    <dbReference type="NCBI Taxonomy" id="1171596"/>
    <lineage>
        <taxon>Bacteria</taxon>
        <taxon>Pseudomonadati</taxon>
        <taxon>Pseudomonadota</taxon>
        <taxon>Gammaproteobacteria</taxon>
        <taxon>Oceanospirillales</taxon>
        <taxon>Oceanospirillaceae</taxon>
        <taxon>Bacterioplanoides</taxon>
    </lineage>
</organism>
<dbReference type="RefSeq" id="WP_376864497.1">
    <property type="nucleotide sequence ID" value="NZ_JBHRYB010000001.1"/>
</dbReference>
<keyword evidence="7 10" id="KW-0648">Protein biosynthesis</keyword>
<feature type="domain" description="Aminoacyl-transfer RNA synthetases class-II family profile" evidence="11">
    <location>
        <begin position="1"/>
        <end position="316"/>
    </location>
</feature>
<dbReference type="Gene3D" id="3.30.930.10">
    <property type="entry name" value="Bira Bifunctional Protein, Domain 2"/>
    <property type="match status" value="1"/>
</dbReference>
<dbReference type="Gene3D" id="3.40.50.800">
    <property type="entry name" value="Anticodon-binding domain"/>
    <property type="match status" value="1"/>
</dbReference>
<sequence>MSKKIQAIRGMNDIKPNETPVWQYLESTVKELLASYGYGEIRMPVVEQTNLFKRSIGEVTDIVEKEMYTFDDRNGDSLTLRPEGTASCVRACEEHGLLYNQTQRLWYMGPMFRHERPQKGRYRQFHQIGVETFGIATADIDAEVILLTARLWKMLGLQDAVTLQLNTLGSNEARAAYKEALVAYLSERKDQLDEDSLRRLESNPLRILDSKNEQTQALLVDAPKLHDHLDDESREHFDTLRGILDAAGVKYEINQRLVRGLDYYCKTVFEWVTDKLGAQGTVCAGGRYDGLVEQLGGKATPAVGFAMGVERLILMLDTLELVPEAVLNTLDVYVCALGDGADKAALLLSDQIRDQHDWLRVQSHCGGGSFKSQMKKADKSGARFAILLGENEIAQQQATVKDLTGELEQQTLAQADVAGWIAEHIN</sequence>
<keyword evidence="6 10" id="KW-0067">ATP-binding</keyword>
<dbReference type="CDD" id="cd00773">
    <property type="entry name" value="HisRS-like_core"/>
    <property type="match status" value="1"/>
</dbReference>
<dbReference type="InterPro" id="IPR006195">
    <property type="entry name" value="aa-tRNA-synth_II"/>
</dbReference>
<evidence type="ECO:0000256" key="6">
    <source>
        <dbReference type="ARBA" id="ARBA00022840"/>
    </source>
</evidence>
<evidence type="ECO:0000256" key="2">
    <source>
        <dbReference type="ARBA" id="ARBA00011738"/>
    </source>
</evidence>
<dbReference type="EC" id="6.1.1.21" evidence="10"/>
<keyword evidence="4 10" id="KW-0436">Ligase</keyword>
<evidence type="ECO:0000256" key="9">
    <source>
        <dbReference type="ARBA" id="ARBA00047639"/>
    </source>
</evidence>
<evidence type="ECO:0000256" key="10">
    <source>
        <dbReference type="HAMAP-Rule" id="MF_00127"/>
    </source>
</evidence>